<evidence type="ECO:0000313" key="3">
    <source>
        <dbReference type="EMBL" id="OBQ59037.1"/>
    </source>
</evidence>
<accession>A0A1A5PVL4</accession>
<keyword evidence="1" id="KW-1133">Transmembrane helix</keyword>
<feature type="transmembrane region" description="Helical" evidence="1">
    <location>
        <begin position="20"/>
        <end position="42"/>
    </location>
</feature>
<proteinExistence type="predicted"/>
<gene>
    <name evidence="3" type="ORF">A8145_25645</name>
    <name evidence="2" type="ORF">BAE39_27020</name>
</gene>
<evidence type="ECO:0000313" key="2">
    <source>
        <dbReference type="EMBL" id="OBP79977.1"/>
    </source>
</evidence>
<keyword evidence="1" id="KW-0472">Membrane</keyword>
<dbReference type="Proteomes" id="UP000093748">
    <property type="component" value="Unassembled WGS sequence"/>
</dbReference>
<dbReference type="EMBL" id="LZTJ01000002">
    <property type="protein sequence ID" value="OBP79977.1"/>
    <property type="molecule type" value="Genomic_DNA"/>
</dbReference>
<keyword evidence="1" id="KW-0812">Transmembrane</keyword>
<dbReference type="AlphaFoldDB" id="A0A1A5PVL4"/>
<organism evidence="2 5">
    <name type="scientific">Rhizobium loti</name>
    <name type="common">Mesorhizobium loti</name>
    <dbReference type="NCBI Taxonomy" id="381"/>
    <lineage>
        <taxon>Bacteria</taxon>
        <taxon>Pseudomonadati</taxon>
        <taxon>Pseudomonadota</taxon>
        <taxon>Alphaproteobacteria</taxon>
        <taxon>Hyphomicrobiales</taxon>
        <taxon>Phyllobacteriaceae</taxon>
        <taxon>Mesorhizobium</taxon>
    </lineage>
</organism>
<reference evidence="3 4" key="1">
    <citation type="submission" date="2016-05" db="EMBL/GenBank/DDBJ databases">
        <authorList>
            <person name="Ramsay J.P."/>
        </authorList>
    </citation>
    <scope>NUCLEOTIDE SEQUENCE [LARGE SCALE GENOMIC DNA]</scope>
    <source>
        <strain evidence="3 4">NZP2042</strain>
    </source>
</reference>
<dbReference type="EMBL" id="LYTK01000023">
    <property type="protein sequence ID" value="OBQ59037.1"/>
    <property type="molecule type" value="Genomic_DNA"/>
</dbReference>
<evidence type="ECO:0000313" key="5">
    <source>
        <dbReference type="Proteomes" id="UP000093748"/>
    </source>
</evidence>
<name>A0A1A5PVL4_RHILI</name>
<evidence type="ECO:0000256" key="1">
    <source>
        <dbReference type="SAM" id="Phobius"/>
    </source>
</evidence>
<comment type="caution">
    <text evidence="2">The sequence shown here is derived from an EMBL/GenBank/DDBJ whole genome shotgun (WGS) entry which is preliminary data.</text>
</comment>
<reference evidence="2" key="3">
    <citation type="submission" date="2016-06" db="EMBL/GenBank/DDBJ databases">
        <authorList>
            <person name="Kjaerup R.B."/>
            <person name="Dalgaard T.S."/>
            <person name="Juul-Madsen H.R."/>
        </authorList>
    </citation>
    <scope>NUCLEOTIDE SEQUENCE</scope>
    <source>
        <strain evidence="2">R7ANS::ICEMlSym2042</strain>
    </source>
</reference>
<protein>
    <submittedName>
        <fullName evidence="2">Uncharacterized protein</fullName>
    </submittedName>
</protein>
<reference evidence="5" key="2">
    <citation type="submission" date="2016-06" db="EMBL/GenBank/DDBJ databases">
        <title>NZP2037 Pacbio-Illumina hybrid assembly.</title>
        <authorList>
            <person name="Ramsay J.P."/>
        </authorList>
    </citation>
    <scope>NUCLEOTIDE SEQUENCE [LARGE SCALE GENOMIC DNA]</scope>
    <source>
        <strain evidence="5">R7ANS::ICEMlSym2042</strain>
    </source>
</reference>
<evidence type="ECO:0000313" key="4">
    <source>
        <dbReference type="Proteomes" id="UP000093737"/>
    </source>
</evidence>
<dbReference type="Proteomes" id="UP000093737">
    <property type="component" value="Unassembled WGS sequence"/>
</dbReference>
<sequence length="62" mass="6744">MVNVLALTSPLFMLQVYDRVLASHSVPTLVGIAVLAAGLYAFQCLRLSQASFNNSQFIRSAE</sequence>